<keyword evidence="2" id="KW-1185">Reference proteome</keyword>
<name>D8QJQ0_SCHCM</name>
<dbReference type="AlphaFoldDB" id="D8QJQ0"/>
<dbReference type="EMBL" id="GL377315">
    <property type="protein sequence ID" value="EFI91849.1"/>
    <property type="molecule type" value="Genomic_DNA"/>
</dbReference>
<dbReference type="KEGG" id="scm:SCHCO_02643641"/>
<dbReference type="OrthoDB" id="3270804at2759"/>
<evidence type="ECO:0000313" key="2">
    <source>
        <dbReference type="Proteomes" id="UP000007431"/>
    </source>
</evidence>
<gene>
    <name evidence="1" type="ORF">SCHCODRAFT_86178</name>
</gene>
<dbReference type="VEuPathDB" id="FungiDB:SCHCODRAFT_02643641"/>
<dbReference type="GeneID" id="9593696"/>
<sequence length="184" mass="20916">MNPGETAFVCFIGQSLGVWWGEDKEEFGYPHCNGKSGCVVQEYESLHDAEVAYEYATTHDLVRFLEHRPYGPGLRPDYARHSPPTQHYTLAEITRPDDHPLSERLETPRWYVVIRGAEPGVYRSYVMAGLKMREPPPIGYAEIHFSASDALGAWEKAARDGEVEAVTFRGWTGYPDLVDEDFFN</sequence>
<dbReference type="InParanoid" id="D8QJQ0"/>
<dbReference type="HOGENOM" id="CLU_1469027_0_0_1"/>
<accession>D8QJQ0</accession>
<organism evidence="2">
    <name type="scientific">Schizophyllum commune (strain H4-8 / FGSC 9210)</name>
    <name type="common">Split gill fungus</name>
    <dbReference type="NCBI Taxonomy" id="578458"/>
    <lineage>
        <taxon>Eukaryota</taxon>
        <taxon>Fungi</taxon>
        <taxon>Dikarya</taxon>
        <taxon>Basidiomycota</taxon>
        <taxon>Agaricomycotina</taxon>
        <taxon>Agaricomycetes</taxon>
        <taxon>Agaricomycetidae</taxon>
        <taxon>Agaricales</taxon>
        <taxon>Schizophyllaceae</taxon>
        <taxon>Schizophyllum</taxon>
    </lineage>
</organism>
<evidence type="ECO:0000313" key="1">
    <source>
        <dbReference type="EMBL" id="EFI91849.1"/>
    </source>
</evidence>
<proteinExistence type="predicted"/>
<reference evidence="1 2" key="1">
    <citation type="journal article" date="2010" name="Nat. Biotechnol.">
        <title>Genome sequence of the model mushroom Schizophyllum commune.</title>
        <authorList>
            <person name="Ohm R.A."/>
            <person name="de Jong J.F."/>
            <person name="Lugones L.G."/>
            <person name="Aerts A."/>
            <person name="Kothe E."/>
            <person name="Stajich J.E."/>
            <person name="de Vries R.P."/>
            <person name="Record E."/>
            <person name="Levasseur A."/>
            <person name="Baker S.E."/>
            <person name="Bartholomew K.A."/>
            <person name="Coutinho P.M."/>
            <person name="Erdmann S."/>
            <person name="Fowler T.J."/>
            <person name="Gathman A.C."/>
            <person name="Lombard V."/>
            <person name="Henrissat B."/>
            <person name="Knabe N."/>
            <person name="Kuees U."/>
            <person name="Lilly W.W."/>
            <person name="Lindquist E."/>
            <person name="Lucas S."/>
            <person name="Magnuson J.K."/>
            <person name="Piumi F."/>
            <person name="Raudaskoski M."/>
            <person name="Salamov A."/>
            <person name="Schmutz J."/>
            <person name="Schwarze F.W.M.R."/>
            <person name="vanKuyk P.A."/>
            <person name="Horton J.S."/>
            <person name="Grigoriev I.V."/>
            <person name="Woesten H.A.B."/>
        </authorList>
    </citation>
    <scope>NUCLEOTIDE SEQUENCE [LARGE SCALE GENOMIC DNA]</scope>
    <source>
        <strain evidence="2">H4-8 / FGSC 9210</strain>
    </source>
</reference>
<protein>
    <submittedName>
        <fullName evidence="1">Expressed protein</fullName>
    </submittedName>
</protein>
<dbReference type="Proteomes" id="UP000007431">
    <property type="component" value="Unassembled WGS sequence"/>
</dbReference>